<dbReference type="InterPro" id="IPR048402">
    <property type="entry name" value="YpeB_N"/>
</dbReference>
<gene>
    <name evidence="4" type="primary">ypeB</name>
    <name evidence="4" type="ORF">HGI30_09970</name>
</gene>
<protein>
    <submittedName>
        <fullName evidence="4">Germination protein YpeB</fullName>
    </submittedName>
</protein>
<dbReference type="Pfam" id="PF14620">
    <property type="entry name" value="YPEB_PepSY1-2"/>
    <property type="match status" value="1"/>
</dbReference>
<keyword evidence="5" id="KW-1185">Reference proteome</keyword>
<dbReference type="Proteomes" id="UP000502136">
    <property type="component" value="Chromosome"/>
</dbReference>
<reference evidence="4 5" key="1">
    <citation type="submission" date="2020-04" db="EMBL/GenBank/DDBJ databases">
        <title>Novel Paenibacillus strain UniB2 isolated from commercial digestive syrup.</title>
        <authorList>
            <person name="Thorat V."/>
            <person name="Kirdat K."/>
            <person name="Tiwarekar B."/>
            <person name="Yadav A."/>
        </authorList>
    </citation>
    <scope>NUCLEOTIDE SEQUENCE [LARGE SCALE GENOMIC DNA]</scope>
    <source>
        <strain evidence="4 5">UniB2</strain>
    </source>
</reference>
<name>A0A6H2GWS4_9BACL</name>
<evidence type="ECO:0000313" key="5">
    <source>
        <dbReference type="Proteomes" id="UP000502136"/>
    </source>
</evidence>
<keyword evidence="1" id="KW-0812">Transmembrane</keyword>
<dbReference type="EMBL" id="CP051428">
    <property type="protein sequence ID" value="QJC51842.1"/>
    <property type="molecule type" value="Genomic_DNA"/>
</dbReference>
<keyword evidence="1" id="KW-0472">Membrane</keyword>
<dbReference type="RefSeq" id="WP_168907422.1">
    <property type="nucleotide sequence ID" value="NZ_CP051428.1"/>
</dbReference>
<evidence type="ECO:0000259" key="2">
    <source>
        <dbReference type="Pfam" id="PF14620"/>
    </source>
</evidence>
<feature type="domain" description="Sporulation protein YpeB PepSY1 and PepSY2" evidence="2">
    <location>
        <begin position="185"/>
        <end position="374"/>
    </location>
</feature>
<dbReference type="InterPro" id="IPR014239">
    <property type="entry name" value="YpeB_PepSY1-2"/>
</dbReference>
<dbReference type="GO" id="GO:0009847">
    <property type="term" value="P:spore germination"/>
    <property type="evidence" value="ECO:0007669"/>
    <property type="project" value="InterPro"/>
</dbReference>
<feature type="domain" description="Sporulation protein YpeB N-terminal" evidence="3">
    <location>
        <begin position="30"/>
        <end position="167"/>
    </location>
</feature>
<dbReference type="AlphaFoldDB" id="A0A6H2GWS4"/>
<evidence type="ECO:0000256" key="1">
    <source>
        <dbReference type="SAM" id="Phobius"/>
    </source>
</evidence>
<dbReference type="Pfam" id="PF20769">
    <property type="entry name" value="YPEB_N"/>
    <property type="match status" value="1"/>
</dbReference>
<accession>A0A6H2GWS4</accession>
<dbReference type="KEGG" id="palr:HGI30_09970"/>
<dbReference type="NCBIfam" id="TIGR02889">
    <property type="entry name" value="spore_YpeB"/>
    <property type="match status" value="1"/>
</dbReference>
<evidence type="ECO:0000313" key="4">
    <source>
        <dbReference type="EMBL" id="QJC51842.1"/>
    </source>
</evidence>
<organism evidence="4 5">
    <name type="scientific">Paenibacillus albicereus</name>
    <dbReference type="NCBI Taxonomy" id="2726185"/>
    <lineage>
        <taxon>Bacteria</taxon>
        <taxon>Bacillati</taxon>
        <taxon>Bacillota</taxon>
        <taxon>Bacilli</taxon>
        <taxon>Bacillales</taxon>
        <taxon>Paenibacillaceae</taxon>
        <taxon>Paenibacillus</taxon>
    </lineage>
</organism>
<sequence>MYQRLSSVLFPIMTLLLIGAAYWGYQEHQEKNSILIKAENQYQKAFHELSYHMDRLQHQLGTTLAVNAGSQNFQRKSLVNVWRLTSQAQSEINQLPVRMMPFQKTGDFLSHISNFAYKASMRDLTKQPLSDGEMKTMQTLFDKSSEINRDLEQVQSKVLQDKLRWMDVETALAADREQSGNAIVEGFKTVDSKVGQYDSIDWGPTVSSLYEKRTVSMLSGKPVTAADVKRKAAAFLGLGSDAPIKVTENGKGTPYASYSAVVEKGSGKDIAMDFTYRGGDLLWFVKPRDIADKKLQLAEARSSAAEFLDKHGYKQMEPVTYDEFGNEGVFTYVAKQDGVLLYPDKITVKVALDNGEIVGLQAGDYVYAHKKRDLAKPALAESEARKGLTQAMGGKAGRLALIKNEDNEEVLCYEYKGKSNGFAYRVYMNAETGAEEAVEEIPEA</sequence>
<evidence type="ECO:0000259" key="3">
    <source>
        <dbReference type="Pfam" id="PF20769"/>
    </source>
</evidence>
<proteinExistence type="predicted"/>
<feature type="transmembrane region" description="Helical" evidence="1">
    <location>
        <begin position="7"/>
        <end position="25"/>
    </location>
</feature>
<keyword evidence="1" id="KW-1133">Transmembrane helix</keyword>